<dbReference type="EMBL" id="CP042301">
    <property type="protein sequence ID" value="QDZ01506.1"/>
    <property type="molecule type" value="Genomic_DNA"/>
</dbReference>
<evidence type="ECO:0000256" key="4">
    <source>
        <dbReference type="PROSITE-ProRule" id="PRU00335"/>
    </source>
</evidence>
<evidence type="ECO:0000256" key="3">
    <source>
        <dbReference type="ARBA" id="ARBA00023163"/>
    </source>
</evidence>
<keyword evidence="2 4" id="KW-0238">DNA-binding</keyword>
<evidence type="ECO:0000256" key="1">
    <source>
        <dbReference type="ARBA" id="ARBA00023015"/>
    </source>
</evidence>
<evidence type="ECO:0000313" key="7">
    <source>
        <dbReference type="Proteomes" id="UP000321389"/>
    </source>
</evidence>
<dbReference type="OrthoDB" id="9798857at2"/>
<feature type="DNA-binding region" description="H-T-H motif" evidence="4">
    <location>
        <begin position="32"/>
        <end position="51"/>
    </location>
</feature>
<sequence length="201" mass="22658">MPYAKDHKARSRQRILEAARILFNRHGYDRVTIDQVMAKAGLTRGGFYAHFSCKEDLFADAMASFINGRGAEWRSEEGIDPRARQLLMAKRMVAAYLSRRHLDDRDGHCPLIAYATDVSRAGERVRDSYRAMLEAMTSIFENNLDGEQNDRRQRALALTALCVGGMILARTLPETPIADEVRQAALTAANGMWRTQQENPA</sequence>
<keyword evidence="1" id="KW-0805">Transcription regulation</keyword>
<dbReference type="Pfam" id="PF00440">
    <property type="entry name" value="TetR_N"/>
    <property type="match status" value="1"/>
</dbReference>
<dbReference type="Proteomes" id="UP000321389">
    <property type="component" value="Chromosome"/>
</dbReference>
<dbReference type="InterPro" id="IPR001647">
    <property type="entry name" value="HTH_TetR"/>
</dbReference>
<dbReference type="Gene3D" id="1.10.357.10">
    <property type="entry name" value="Tetracycline Repressor, domain 2"/>
    <property type="match status" value="1"/>
</dbReference>
<dbReference type="SUPFAM" id="SSF46689">
    <property type="entry name" value="Homeodomain-like"/>
    <property type="match status" value="1"/>
</dbReference>
<dbReference type="PROSITE" id="PS50977">
    <property type="entry name" value="HTH_TETR_2"/>
    <property type="match status" value="1"/>
</dbReference>
<gene>
    <name evidence="6" type="ORF">FQ775_14595</name>
</gene>
<reference evidence="6" key="1">
    <citation type="submission" date="2020-04" db="EMBL/GenBank/DDBJ databases">
        <title>Nitratireductor sp. nov. isolated from mangrove soil.</title>
        <authorList>
            <person name="Ye Y."/>
        </authorList>
    </citation>
    <scope>NUCLEOTIDE SEQUENCE</scope>
    <source>
        <strain evidence="6">SY7</strain>
    </source>
</reference>
<evidence type="ECO:0000259" key="5">
    <source>
        <dbReference type="PROSITE" id="PS50977"/>
    </source>
</evidence>
<organism evidence="6 7">
    <name type="scientific">Nitratireductor mangrovi</name>
    <dbReference type="NCBI Taxonomy" id="2599600"/>
    <lineage>
        <taxon>Bacteria</taxon>
        <taxon>Pseudomonadati</taxon>
        <taxon>Pseudomonadota</taxon>
        <taxon>Alphaproteobacteria</taxon>
        <taxon>Hyphomicrobiales</taxon>
        <taxon>Phyllobacteriaceae</taxon>
        <taxon>Nitratireductor</taxon>
    </lineage>
</organism>
<dbReference type="Gene3D" id="1.10.10.60">
    <property type="entry name" value="Homeodomain-like"/>
    <property type="match status" value="1"/>
</dbReference>
<evidence type="ECO:0000256" key="2">
    <source>
        <dbReference type="ARBA" id="ARBA00023125"/>
    </source>
</evidence>
<dbReference type="KEGG" id="niy:FQ775_14595"/>
<dbReference type="InterPro" id="IPR009057">
    <property type="entry name" value="Homeodomain-like_sf"/>
</dbReference>
<dbReference type="PRINTS" id="PR00455">
    <property type="entry name" value="HTHTETR"/>
</dbReference>
<keyword evidence="7" id="KW-1185">Reference proteome</keyword>
<dbReference type="PANTHER" id="PTHR47506">
    <property type="entry name" value="TRANSCRIPTIONAL REGULATORY PROTEIN"/>
    <property type="match status" value="1"/>
</dbReference>
<dbReference type="AlphaFoldDB" id="A0A5B8L0S8"/>
<feature type="domain" description="HTH tetR-type" evidence="5">
    <location>
        <begin position="9"/>
        <end position="69"/>
    </location>
</feature>
<dbReference type="RefSeq" id="WP_146300149.1">
    <property type="nucleotide sequence ID" value="NZ_CP042301.2"/>
</dbReference>
<dbReference type="PANTHER" id="PTHR47506:SF7">
    <property type="entry name" value="TRANSCRIPTIONAL REGULATORY PROTEIN"/>
    <property type="match status" value="1"/>
</dbReference>
<keyword evidence="3" id="KW-0804">Transcription</keyword>
<protein>
    <submittedName>
        <fullName evidence="6">TetR/AcrR family transcriptional regulator</fullName>
    </submittedName>
</protein>
<accession>A0A5B8L0S8</accession>
<evidence type="ECO:0000313" key="6">
    <source>
        <dbReference type="EMBL" id="QDZ01506.1"/>
    </source>
</evidence>
<dbReference type="GO" id="GO:0003677">
    <property type="term" value="F:DNA binding"/>
    <property type="evidence" value="ECO:0007669"/>
    <property type="project" value="UniProtKB-UniRule"/>
</dbReference>
<dbReference type="SUPFAM" id="SSF48498">
    <property type="entry name" value="Tetracyclin repressor-like, C-terminal domain"/>
    <property type="match status" value="1"/>
</dbReference>
<dbReference type="InterPro" id="IPR036271">
    <property type="entry name" value="Tet_transcr_reg_TetR-rel_C_sf"/>
</dbReference>
<name>A0A5B8L0S8_9HYPH</name>
<proteinExistence type="predicted"/>